<comment type="subcellular location">
    <subcellularLocation>
        <location evidence="1 16">Nucleus</location>
    </subcellularLocation>
</comment>
<keyword evidence="7 16" id="KW-0156">Chromatin regulator</keyword>
<feature type="binding site" evidence="14">
    <location>
        <position position="443"/>
    </location>
    <ligand>
        <name>Zn(2+)</name>
        <dbReference type="ChEBI" id="CHEBI:29105"/>
        <label>1</label>
    </ligand>
</feature>
<dbReference type="GO" id="GO:0006355">
    <property type="term" value="P:regulation of DNA-templated transcription"/>
    <property type="evidence" value="ECO:0007669"/>
    <property type="project" value="TreeGrafter"/>
</dbReference>
<dbReference type="Gene3D" id="3.30.40.10">
    <property type="entry name" value="Zinc/RING finger domain, C3HC4 (zinc finger)"/>
    <property type="match status" value="1"/>
</dbReference>
<evidence type="ECO:0000256" key="1">
    <source>
        <dbReference type="ARBA" id="ARBA00004123"/>
    </source>
</evidence>
<evidence type="ECO:0000256" key="8">
    <source>
        <dbReference type="ARBA" id="ARBA00023204"/>
    </source>
</evidence>
<feature type="compositionally biased region" description="Low complexity" evidence="17">
    <location>
        <begin position="291"/>
        <end position="300"/>
    </location>
</feature>
<dbReference type="GO" id="GO:0035267">
    <property type="term" value="C:NuA4 histone acetyltransferase complex"/>
    <property type="evidence" value="ECO:0007669"/>
    <property type="project" value="TreeGrafter"/>
</dbReference>
<dbReference type="PROSITE" id="PS50016">
    <property type="entry name" value="ZF_PHD_2"/>
    <property type="match status" value="1"/>
</dbReference>
<comment type="caution">
    <text evidence="19">The sequence shown here is derived from an EMBL/GenBank/DDBJ whole genome shotgun (WGS) entry which is preliminary data.</text>
</comment>
<dbReference type="PANTHER" id="PTHR10333">
    <property type="entry name" value="INHIBITOR OF GROWTH PROTEIN"/>
    <property type="match status" value="1"/>
</dbReference>
<keyword evidence="8" id="KW-0234">DNA repair</keyword>
<sequence>MAHLEDCSTVLEQFVHDVANLPAEINHLMEEIQAKDTIMADCRSIINSRDSSLQKFIKTNGSLDEKIALAEKASALLDRQVKRLDVKLRDLTKAGILPNDPPLPSLLVAKPPQANTTTAADGTNGVKSANGNASTDLAALSASPNNIASMNAAQRLALSRSGSMSAVHTLQGTSRNGSTGAASANGSSAATPLHNLGSSAAPLHLQRQREASASGGNDAKRRRLSSYVNGATSGALRDSAAFSAPTPRAGTPGSAAGGNTSQSGSQGPRTTVVLKKNGGAGAGGASGGANSGVATSAGGNKKVAPHQQLKKLKVGSGSTKGHKHGSSVSSRGALKVTSASNAAAARKASGDALSAIQLQSDGDDSILSSPNNSDVDALTATITASSPVIDDDGDMLDIDPEGVEEHVDGEDTKVYCTCRTVSHGDMVACDNEDCPYEWFHWKCVGLTREPPGTWYCEECRRRLGK</sequence>
<feature type="compositionally biased region" description="Gly residues" evidence="17">
    <location>
        <begin position="278"/>
        <end position="290"/>
    </location>
</feature>
<keyword evidence="4" id="KW-0227">DNA damage</keyword>
<dbReference type="AlphaFoldDB" id="A0A167WP02"/>
<feature type="compositionally biased region" description="Low complexity" evidence="17">
    <location>
        <begin position="172"/>
        <end position="191"/>
    </location>
</feature>
<dbReference type="InterPro" id="IPR028651">
    <property type="entry name" value="ING_fam"/>
</dbReference>
<feature type="site" description="Histone H3K4me3 binding" evidence="13">
    <location>
        <position position="415"/>
    </location>
</feature>
<dbReference type="OrthoDB" id="2505961at2759"/>
<feature type="domain" description="PHD-type" evidence="18">
    <location>
        <begin position="413"/>
        <end position="462"/>
    </location>
</feature>
<evidence type="ECO:0000313" key="19">
    <source>
        <dbReference type="EMBL" id="KZZ89098.1"/>
    </source>
</evidence>
<feature type="region of interest" description="Disordered" evidence="17">
    <location>
        <begin position="167"/>
        <end position="197"/>
    </location>
</feature>
<evidence type="ECO:0000256" key="17">
    <source>
        <dbReference type="SAM" id="MobiDB-lite"/>
    </source>
</evidence>
<dbReference type="Pfam" id="PF12998">
    <property type="entry name" value="ING"/>
    <property type="match status" value="1"/>
</dbReference>
<keyword evidence="10" id="KW-0469">Meiosis</keyword>
<dbReference type="SUPFAM" id="SSF57903">
    <property type="entry name" value="FYVE/PHD zinc finger"/>
    <property type="match status" value="1"/>
</dbReference>
<dbReference type="EMBL" id="AZGZ01000022">
    <property type="protein sequence ID" value="KZZ89098.1"/>
    <property type="molecule type" value="Genomic_DNA"/>
</dbReference>
<name>A0A167WP02_9EURO</name>
<dbReference type="InterPro" id="IPR011011">
    <property type="entry name" value="Znf_FYVE_PHD"/>
</dbReference>
<feature type="binding site" evidence="14">
    <location>
        <position position="459"/>
    </location>
    <ligand>
        <name>Zn(2+)</name>
        <dbReference type="ChEBI" id="CHEBI:29105"/>
        <label>2</label>
    </ligand>
</feature>
<reference evidence="19 20" key="1">
    <citation type="journal article" date="2016" name="Genome Biol. Evol.">
        <title>Divergent and convergent evolution of fungal pathogenicity.</title>
        <authorList>
            <person name="Shang Y."/>
            <person name="Xiao G."/>
            <person name="Zheng P."/>
            <person name="Cen K."/>
            <person name="Zhan S."/>
            <person name="Wang C."/>
        </authorList>
    </citation>
    <scope>NUCLEOTIDE SEQUENCE [LARGE SCALE GENOMIC DNA]</scope>
    <source>
        <strain evidence="19 20">ARSEF 7405</strain>
    </source>
</reference>
<dbReference type="SMART" id="SM00249">
    <property type="entry name" value="PHD"/>
    <property type="match status" value="1"/>
</dbReference>
<evidence type="ECO:0000256" key="9">
    <source>
        <dbReference type="ARBA" id="ARBA00023242"/>
    </source>
</evidence>
<dbReference type="CDD" id="cd15505">
    <property type="entry name" value="PHD_ING"/>
    <property type="match status" value="1"/>
</dbReference>
<dbReference type="SMART" id="SM01408">
    <property type="entry name" value="ING"/>
    <property type="match status" value="1"/>
</dbReference>
<evidence type="ECO:0000256" key="3">
    <source>
        <dbReference type="ARBA" id="ARBA00022723"/>
    </source>
</evidence>
<proteinExistence type="inferred from homology"/>
<feature type="site" description="Histone H3K4me3 binding" evidence="13">
    <location>
        <position position="430"/>
    </location>
</feature>
<accession>A0A167WP02</accession>
<evidence type="ECO:0000256" key="12">
    <source>
        <dbReference type="ARBA" id="ARBA00037044"/>
    </source>
</evidence>
<keyword evidence="3 14" id="KW-0479">Metal-binding</keyword>
<evidence type="ECO:0000256" key="10">
    <source>
        <dbReference type="ARBA" id="ARBA00023254"/>
    </source>
</evidence>
<evidence type="ECO:0000313" key="20">
    <source>
        <dbReference type="Proteomes" id="UP000242877"/>
    </source>
</evidence>
<protein>
    <recommendedName>
        <fullName evidence="16">Chromatin modification-related protein</fullName>
    </recommendedName>
</protein>
<gene>
    <name evidence="19" type="ORF">AAP_04583</name>
</gene>
<feature type="binding site" evidence="14">
    <location>
        <position position="418"/>
    </location>
    <ligand>
        <name>Zn(2+)</name>
        <dbReference type="ChEBI" id="CHEBI:29105"/>
        <label>1</label>
    </ligand>
</feature>
<dbReference type="InterPro" id="IPR013083">
    <property type="entry name" value="Znf_RING/FYVE/PHD"/>
</dbReference>
<dbReference type="VEuPathDB" id="FungiDB:AAP_04583"/>
<keyword evidence="9 16" id="KW-0539">Nucleus</keyword>
<evidence type="ECO:0000259" key="18">
    <source>
        <dbReference type="PROSITE" id="PS50016"/>
    </source>
</evidence>
<dbReference type="Proteomes" id="UP000242877">
    <property type="component" value="Unassembled WGS sequence"/>
</dbReference>
<feature type="region of interest" description="Disordered" evidence="17">
    <location>
        <begin position="238"/>
        <end position="334"/>
    </location>
</feature>
<feature type="binding site" evidence="14">
    <location>
        <position position="440"/>
    </location>
    <ligand>
        <name>Zn(2+)</name>
        <dbReference type="ChEBI" id="CHEBI:29105"/>
        <label>1</label>
    </ligand>
</feature>
<dbReference type="PANTHER" id="PTHR10333:SF100">
    <property type="entry name" value="CHROMATIN MODIFICATION-RELATED PROTEIN YNG2"/>
    <property type="match status" value="1"/>
</dbReference>
<keyword evidence="6 14" id="KW-0862">Zinc</keyword>
<dbReference type="PROSITE" id="PS01359">
    <property type="entry name" value="ZF_PHD_1"/>
    <property type="match status" value="1"/>
</dbReference>
<evidence type="ECO:0000256" key="2">
    <source>
        <dbReference type="ARBA" id="ARBA00010210"/>
    </source>
</evidence>
<dbReference type="InterPro" id="IPR019787">
    <property type="entry name" value="Znf_PHD-finger"/>
</dbReference>
<dbReference type="GO" id="GO:0051321">
    <property type="term" value="P:meiotic cell cycle"/>
    <property type="evidence" value="ECO:0007669"/>
    <property type="project" value="UniProtKB-KW"/>
</dbReference>
<evidence type="ECO:0000256" key="13">
    <source>
        <dbReference type="PIRSR" id="PIRSR628651-50"/>
    </source>
</evidence>
<organism evidence="19 20">
    <name type="scientific">Ascosphaera apis ARSEF 7405</name>
    <dbReference type="NCBI Taxonomy" id="392613"/>
    <lineage>
        <taxon>Eukaryota</taxon>
        <taxon>Fungi</taxon>
        <taxon>Dikarya</taxon>
        <taxon>Ascomycota</taxon>
        <taxon>Pezizomycotina</taxon>
        <taxon>Eurotiomycetes</taxon>
        <taxon>Eurotiomycetidae</taxon>
        <taxon>Onygenales</taxon>
        <taxon>Ascosphaeraceae</taxon>
        <taxon>Ascosphaera</taxon>
    </lineage>
</organism>
<evidence type="ECO:0000256" key="15">
    <source>
        <dbReference type="PROSITE-ProRule" id="PRU00146"/>
    </source>
</evidence>
<feature type="compositionally biased region" description="Polar residues" evidence="17">
    <location>
        <begin position="257"/>
        <end position="269"/>
    </location>
</feature>
<comment type="domain">
    <text evidence="16">The PHD-type zinc finger mediates the binding to H3K4me3.</text>
</comment>
<feature type="binding site" evidence="14">
    <location>
        <position position="456"/>
    </location>
    <ligand>
        <name>Zn(2+)</name>
        <dbReference type="ChEBI" id="CHEBI:29105"/>
        <label>2</label>
    </ligand>
</feature>
<feature type="site" description="Histone H3K4me3 binding" evidence="13">
    <location>
        <position position="438"/>
    </location>
</feature>
<dbReference type="Gene3D" id="6.10.140.1740">
    <property type="match status" value="1"/>
</dbReference>
<feature type="site" description="Histone H3K4me3 binding" evidence="13">
    <location>
        <position position="426"/>
    </location>
</feature>
<evidence type="ECO:0000256" key="14">
    <source>
        <dbReference type="PIRSR" id="PIRSR628651-51"/>
    </source>
</evidence>
<comment type="subunit">
    <text evidence="16">Component of an histone acetyltransferase complex. Interacts with H3K4me3 and to a lesser extent with H3K4me2.</text>
</comment>
<dbReference type="InterPro" id="IPR024610">
    <property type="entry name" value="ING_N_histone-binding"/>
</dbReference>
<evidence type="ECO:0000256" key="5">
    <source>
        <dbReference type="ARBA" id="ARBA00022771"/>
    </source>
</evidence>
<feature type="binding site" evidence="14">
    <location>
        <position position="416"/>
    </location>
    <ligand>
        <name>Zn(2+)</name>
        <dbReference type="ChEBI" id="CHEBI:29105"/>
        <label>1</label>
    </ligand>
</feature>
<comment type="function">
    <text evidence="12">Component of the NuA4 histone acetyltransferase complex which is involved in transcriptional activation of selected genes principally by acetylation of nucleosomal histone H4 and H2A. The NuA4 complex is also involved in DNA repair. Involved in cell cycle progression and meiosis.</text>
</comment>
<dbReference type="CDD" id="cd16858">
    <property type="entry name" value="ING_ING3_Yng2p"/>
    <property type="match status" value="1"/>
</dbReference>
<keyword evidence="5 15" id="KW-0863">Zinc-finger</keyword>
<dbReference type="GO" id="GO:0005634">
    <property type="term" value="C:nucleus"/>
    <property type="evidence" value="ECO:0007669"/>
    <property type="project" value="UniProtKB-SubCell"/>
</dbReference>
<feature type="binding site" evidence="14">
    <location>
        <position position="434"/>
    </location>
    <ligand>
        <name>Zn(2+)</name>
        <dbReference type="ChEBI" id="CHEBI:29105"/>
        <label>2</label>
    </ligand>
</feature>
<dbReference type="InterPro" id="IPR001965">
    <property type="entry name" value="Znf_PHD"/>
</dbReference>
<dbReference type="GO" id="GO:0006281">
    <property type="term" value="P:DNA repair"/>
    <property type="evidence" value="ECO:0007669"/>
    <property type="project" value="UniProtKB-KW"/>
</dbReference>
<dbReference type="GO" id="GO:0008270">
    <property type="term" value="F:zinc ion binding"/>
    <property type="evidence" value="ECO:0007669"/>
    <property type="project" value="UniProtKB-KW"/>
</dbReference>
<dbReference type="GO" id="GO:0006325">
    <property type="term" value="P:chromatin organization"/>
    <property type="evidence" value="ECO:0007669"/>
    <property type="project" value="UniProtKB-KW"/>
</dbReference>
<dbReference type="InterPro" id="IPR019786">
    <property type="entry name" value="Zinc_finger_PHD-type_CS"/>
</dbReference>
<evidence type="ECO:0000256" key="6">
    <source>
        <dbReference type="ARBA" id="ARBA00022833"/>
    </source>
</evidence>
<evidence type="ECO:0000256" key="4">
    <source>
        <dbReference type="ARBA" id="ARBA00022763"/>
    </source>
</evidence>
<evidence type="ECO:0000256" key="11">
    <source>
        <dbReference type="ARBA" id="ARBA00023306"/>
    </source>
</evidence>
<comment type="function">
    <text evidence="16">Component of an histone acetyltransferase complex.</text>
</comment>
<keyword evidence="11" id="KW-0131">Cell cycle</keyword>
<keyword evidence="20" id="KW-1185">Reference proteome</keyword>
<evidence type="ECO:0000256" key="16">
    <source>
        <dbReference type="RuleBase" id="RU361213"/>
    </source>
</evidence>
<feature type="binding site" evidence="14">
    <location>
        <position position="429"/>
    </location>
    <ligand>
        <name>Zn(2+)</name>
        <dbReference type="ChEBI" id="CHEBI:29105"/>
        <label>2</label>
    </ligand>
</feature>
<comment type="similarity">
    <text evidence="2 16">Belongs to the ING family.</text>
</comment>
<evidence type="ECO:0000256" key="7">
    <source>
        <dbReference type="ARBA" id="ARBA00022853"/>
    </source>
</evidence>